<dbReference type="Pfam" id="PF00395">
    <property type="entry name" value="SLH"/>
    <property type="match status" value="3"/>
</dbReference>
<protein>
    <submittedName>
        <fullName evidence="3">GLUG motif-containing protein</fullName>
    </submittedName>
</protein>
<evidence type="ECO:0000259" key="2">
    <source>
        <dbReference type="PROSITE" id="PS51272"/>
    </source>
</evidence>
<dbReference type="Pfam" id="PF12733">
    <property type="entry name" value="Cadherin-like"/>
    <property type="match status" value="2"/>
</dbReference>
<organism evidence="3 4">
    <name type="scientific">Cohnella phaseoli</name>
    <dbReference type="NCBI Taxonomy" id="456490"/>
    <lineage>
        <taxon>Bacteria</taxon>
        <taxon>Bacillati</taxon>
        <taxon>Bacillota</taxon>
        <taxon>Bacilli</taxon>
        <taxon>Bacillales</taxon>
        <taxon>Paenibacillaceae</taxon>
        <taxon>Cohnella</taxon>
    </lineage>
</organism>
<dbReference type="InterPro" id="IPR051465">
    <property type="entry name" value="Cell_Envelope_Struct_Comp"/>
</dbReference>
<dbReference type="RefSeq" id="WP_181917685.1">
    <property type="nucleotide sequence ID" value="NZ_QRDZ01000010.1"/>
</dbReference>
<name>A0A3D9JRR1_9BACL</name>
<keyword evidence="4" id="KW-1185">Reference proteome</keyword>
<dbReference type="InterPro" id="IPR001119">
    <property type="entry name" value="SLH_dom"/>
</dbReference>
<dbReference type="Proteomes" id="UP000256977">
    <property type="component" value="Unassembled WGS sequence"/>
</dbReference>
<dbReference type="PANTHER" id="PTHR43308:SF5">
    <property type="entry name" value="S-LAYER PROTEIN _ PEPTIDOGLYCAN ENDO-BETA-N-ACETYLGLUCOSAMINIDASE"/>
    <property type="match status" value="1"/>
</dbReference>
<evidence type="ECO:0000256" key="1">
    <source>
        <dbReference type="SAM" id="MobiDB-lite"/>
    </source>
</evidence>
<evidence type="ECO:0000313" key="3">
    <source>
        <dbReference type="EMBL" id="RED76811.1"/>
    </source>
</evidence>
<dbReference type="InterPro" id="IPR042229">
    <property type="entry name" value="Listeria/Bacterioides_rpt_sf"/>
</dbReference>
<gene>
    <name evidence="3" type="ORF">DFP98_11030</name>
</gene>
<dbReference type="Gene3D" id="2.60.40.4270">
    <property type="entry name" value="Listeria-Bacteroides repeat domain"/>
    <property type="match status" value="1"/>
</dbReference>
<dbReference type="Gene3D" id="2.160.20.110">
    <property type="match status" value="4"/>
</dbReference>
<feature type="region of interest" description="Disordered" evidence="1">
    <location>
        <begin position="954"/>
        <end position="973"/>
    </location>
</feature>
<reference evidence="3 4" key="1">
    <citation type="submission" date="2018-07" db="EMBL/GenBank/DDBJ databases">
        <title>Genomic Encyclopedia of Type Strains, Phase III (KMG-III): the genomes of soil and plant-associated and newly described type strains.</title>
        <authorList>
            <person name="Whitman W."/>
        </authorList>
    </citation>
    <scope>NUCLEOTIDE SEQUENCE [LARGE SCALE GENOMIC DNA]</scope>
    <source>
        <strain evidence="3 4">CECT 7287</strain>
    </source>
</reference>
<dbReference type="EMBL" id="QRDZ01000010">
    <property type="protein sequence ID" value="RED76811.1"/>
    <property type="molecule type" value="Genomic_DNA"/>
</dbReference>
<dbReference type="Pfam" id="PF07581">
    <property type="entry name" value="Glug"/>
    <property type="match status" value="4"/>
</dbReference>
<comment type="caution">
    <text evidence="3">The sequence shown here is derived from an EMBL/GenBank/DDBJ whole genome shotgun (WGS) entry which is preliminary data.</text>
</comment>
<dbReference type="InterPro" id="IPR025883">
    <property type="entry name" value="Cadherin-like_domain"/>
</dbReference>
<dbReference type="InterPro" id="IPR011493">
    <property type="entry name" value="GLUG"/>
</dbReference>
<evidence type="ECO:0000313" key="4">
    <source>
        <dbReference type="Proteomes" id="UP000256977"/>
    </source>
</evidence>
<feature type="domain" description="SLH" evidence="2">
    <location>
        <begin position="1202"/>
        <end position="1262"/>
    </location>
</feature>
<dbReference type="AlphaFoldDB" id="A0A3D9JRR1"/>
<accession>A0A3D9JRR1</accession>
<dbReference type="PROSITE" id="PS51272">
    <property type="entry name" value="SLH"/>
    <property type="match status" value="3"/>
</dbReference>
<dbReference type="PANTHER" id="PTHR43308">
    <property type="entry name" value="OUTER MEMBRANE PROTEIN ALPHA-RELATED"/>
    <property type="match status" value="1"/>
</dbReference>
<feature type="domain" description="SLH" evidence="2">
    <location>
        <begin position="1077"/>
        <end position="1140"/>
    </location>
</feature>
<feature type="domain" description="SLH" evidence="2">
    <location>
        <begin position="1141"/>
        <end position="1201"/>
    </location>
</feature>
<proteinExistence type="predicted"/>
<sequence length="1262" mass="132043">MNQWKKQGVLVLVVCMLVVGFYPGGLTGTAHAAGPFAEGSGTSEDPFQIATAEQFYEIRNYSSSHFVLNNDIDLSTSSASSDWVPIPDFTGSLDGQGHRITNLYIHSTGNNVGLFAKVGSALSNGIVHNLEVHASQVQGMDNVGILAGTNFGSIENVSVTGAVYGQKSTGGLIGFNNQIVNRQHRVFNSHADVYVSGVMNVGGLIGDSSRSDIINSSASGIVIGQGNHVGGLIGQNGSSVTQGSHATSQVQGVDKVGGLVGRSFTSDYSDSSAAGQVHGEDNVGGLIGVIEGTDHRTISQSSATGDVSGKKYVGGLIGYGLNSAITDSSASGDVTGRGDYVGGLIGHALESIVSHSSASGSVVSKGGYVGGLIGQSRDGDVSDSFATGDVKANLRYIGGLIGRNRGGDVSNSYATGAVVGDFGSVVGDFGYVGGLIGRSSDGDEVKDSFATGSVTANSDYIGGLIGYAVGNVTNSYAIGHVDGERYVGGLIGDFRNGDISKSLAEGMVAGEDYIGGLAGFIKEGNTSKSSAFGDVRGDRSVGGLVGEYITGTITESSAMGSVTGSRNEGGLVGSFQEGDVTLSYAAGEVKGHKNTGGLIGEFVNSSVTYSYAAGNVAGEVDAGGLIGGNRKGDISFSFAIGNVSGCDDIGGLVGDNDQAKISNSYATVNLTGMCNPSSDSMGGLVGDNSGTIENSFAKGSIAGQITRAGGLVGDNRYIEGNIANSYYDKELSGQSDNIGKGLTSEQMKDISNYEDWDFDTLWKVDQHHDGYPYLIGMESMQAFLTYMGNDSNDDSGLYVSKPYKTGSLVTIEDLDWTRTGHLLQGWNTESDGSGVPYGIGDTTQLTSSLLLYANWQPIRSDNANLANLKIIAAGEELALSPEFAVEEKSYRTETTSREATIIAAPSDARATVSLEGDELAGEKTVVLVEGDNWFELVVTAENGETETYSLTIHRKGVPTTPGNQQGGGSGWSQSNNANLADLNVILEGKKLVLSPEFALEETSYRAEARSSKATIKVTPSDAKATVSLGKERIDGEKTVALEEGDNVFELIVKAENGTLKTYRLTIYRVATQEALEPPVCSFSDITGHWAETFLCEAFERGIVNGHTETRFSPQSGITRVEFAAILLRTVGLASSAPTLTEHRFVDQDQIPAWATSTVHIAVEKGLLSGYPDHSLRPLHNVSRAEMATMIGRAMKWGNSPGNTTFRDDADIPHWAKGYIQEVVARGLLNGRGNNRFSPLESATRAEATVLLLRLGHVIDELN</sequence>